<sequence length="115" mass="12643">MTGTLYLLHAQSMVTKFHEIGFPLYILNLIGSLKIAGAITLLVPRAYPRLKEWAYAGFVFDLVGAAWCHFCVQGFAQGIKLLLPITVVAVSYLTYHRLNDPTATQHPDADGPLAV</sequence>
<evidence type="ECO:0000256" key="3">
    <source>
        <dbReference type="ARBA" id="ARBA00022989"/>
    </source>
</evidence>
<dbReference type="Proteomes" id="UP000538666">
    <property type="component" value="Unassembled WGS sequence"/>
</dbReference>
<gene>
    <name evidence="6" type="ORF">HNQ77_002073</name>
</gene>
<evidence type="ECO:0000256" key="2">
    <source>
        <dbReference type="ARBA" id="ARBA00022692"/>
    </source>
</evidence>
<feature type="transmembrane region" description="Helical" evidence="5">
    <location>
        <begin position="55"/>
        <end position="75"/>
    </location>
</feature>
<name>A0A841JYT2_9BACT</name>
<dbReference type="InterPro" id="IPR032808">
    <property type="entry name" value="DoxX"/>
</dbReference>
<dbReference type="EMBL" id="JACHEK010000004">
    <property type="protein sequence ID" value="MBB6144121.1"/>
    <property type="molecule type" value="Genomic_DNA"/>
</dbReference>
<keyword evidence="4 5" id="KW-0472">Membrane</keyword>
<dbReference type="AlphaFoldDB" id="A0A841JYT2"/>
<organism evidence="6 7">
    <name type="scientific">Silvibacterium bohemicum</name>
    <dbReference type="NCBI Taxonomy" id="1577686"/>
    <lineage>
        <taxon>Bacteria</taxon>
        <taxon>Pseudomonadati</taxon>
        <taxon>Acidobacteriota</taxon>
        <taxon>Terriglobia</taxon>
        <taxon>Terriglobales</taxon>
        <taxon>Acidobacteriaceae</taxon>
        <taxon>Silvibacterium</taxon>
    </lineage>
</organism>
<accession>A0A841JYT2</accession>
<comment type="subcellular location">
    <subcellularLocation>
        <location evidence="1">Membrane</location>
        <topology evidence="1">Multi-pass membrane protein</topology>
    </subcellularLocation>
</comment>
<keyword evidence="2 5" id="KW-0812">Transmembrane</keyword>
<evidence type="ECO:0000256" key="4">
    <source>
        <dbReference type="ARBA" id="ARBA00023136"/>
    </source>
</evidence>
<protein>
    <recommendedName>
        <fullName evidence="8">DoxX-like family protein</fullName>
    </recommendedName>
</protein>
<evidence type="ECO:0000256" key="1">
    <source>
        <dbReference type="ARBA" id="ARBA00004141"/>
    </source>
</evidence>
<evidence type="ECO:0000313" key="7">
    <source>
        <dbReference type="Proteomes" id="UP000538666"/>
    </source>
</evidence>
<keyword evidence="3 5" id="KW-1133">Transmembrane helix</keyword>
<keyword evidence="7" id="KW-1185">Reference proteome</keyword>
<dbReference type="GO" id="GO:0016020">
    <property type="term" value="C:membrane"/>
    <property type="evidence" value="ECO:0007669"/>
    <property type="project" value="UniProtKB-SubCell"/>
</dbReference>
<reference evidence="6 7" key="1">
    <citation type="submission" date="2020-08" db="EMBL/GenBank/DDBJ databases">
        <title>Genomic Encyclopedia of Type Strains, Phase IV (KMG-IV): sequencing the most valuable type-strain genomes for metagenomic binning, comparative biology and taxonomic classification.</title>
        <authorList>
            <person name="Goeker M."/>
        </authorList>
    </citation>
    <scope>NUCLEOTIDE SEQUENCE [LARGE SCALE GENOMIC DNA]</scope>
    <source>
        <strain evidence="6 7">DSM 103733</strain>
    </source>
</reference>
<comment type="caution">
    <text evidence="6">The sequence shown here is derived from an EMBL/GenBank/DDBJ whole genome shotgun (WGS) entry which is preliminary data.</text>
</comment>
<evidence type="ECO:0008006" key="8">
    <source>
        <dbReference type="Google" id="ProtNLM"/>
    </source>
</evidence>
<feature type="transmembrane region" description="Helical" evidence="5">
    <location>
        <begin position="20"/>
        <end position="43"/>
    </location>
</feature>
<evidence type="ECO:0000313" key="6">
    <source>
        <dbReference type="EMBL" id="MBB6144121.1"/>
    </source>
</evidence>
<dbReference type="Pfam" id="PF13564">
    <property type="entry name" value="DoxX_2"/>
    <property type="match status" value="1"/>
</dbReference>
<evidence type="ECO:0000256" key="5">
    <source>
        <dbReference type="SAM" id="Phobius"/>
    </source>
</evidence>
<proteinExistence type="predicted"/>